<dbReference type="AlphaFoldDB" id="A0A0S4IZL8"/>
<reference evidence="2" key="1">
    <citation type="submission" date="2015-09" db="EMBL/GenBank/DDBJ databases">
        <authorList>
            <consortium name="Pathogen Informatics"/>
        </authorList>
    </citation>
    <scope>NUCLEOTIDE SEQUENCE [LARGE SCALE GENOMIC DNA]</scope>
    <source>
        <strain evidence="2">Lake Konstanz</strain>
    </source>
</reference>
<organism evidence="1 2">
    <name type="scientific">Bodo saltans</name>
    <name type="common">Flagellated protozoan</name>
    <dbReference type="NCBI Taxonomy" id="75058"/>
    <lineage>
        <taxon>Eukaryota</taxon>
        <taxon>Discoba</taxon>
        <taxon>Euglenozoa</taxon>
        <taxon>Kinetoplastea</taxon>
        <taxon>Metakinetoplastina</taxon>
        <taxon>Eubodonida</taxon>
        <taxon>Bodonidae</taxon>
        <taxon>Bodo</taxon>
    </lineage>
</organism>
<accession>A0A0S4IZL8</accession>
<protein>
    <submittedName>
        <fullName evidence="1">Uncharacterized protein</fullName>
    </submittedName>
</protein>
<proteinExistence type="predicted"/>
<evidence type="ECO:0000313" key="1">
    <source>
        <dbReference type="EMBL" id="CUG04309.1"/>
    </source>
</evidence>
<dbReference type="Proteomes" id="UP000051952">
    <property type="component" value="Unassembled WGS sequence"/>
</dbReference>
<evidence type="ECO:0000313" key="2">
    <source>
        <dbReference type="Proteomes" id="UP000051952"/>
    </source>
</evidence>
<sequence length="490" mass="54486">MPAGSSVDDSNRAQLEQTEIENHFSIAHLPRKSTTLFLCCALAVSVVLLKNESALQARHSNQTITDGVVAASESDGSTSAPALQHSSEIPTLQTNLTNSDLHRQSAVPTQISLSVAPANKKFSTKMDGTRGGCFESKYLFVHNGGFRKLNASFVTLLVLPRTNLTVFRENISACSGALPHVAAIEIVIHISVESNPPPIVLAAVWRFHPHAPYHGIYRPGIFWVHSIFARFTSFHGLPQATLLRTIFVDGDAPPRIPPIVKIMHKMLDVRYSHSRMHDGAQVVTPSRIFFAHSRAFENIDWKLINETTKAVAFKLQATFPDTPVAVDGRRVFVEKRAFSHRLSHQQFRGYRPAVWSVIASMAARNNLKLDIVDLGKRTFKQQWQTLRTRKYVIATEGSFSVWFPFLRKGTVCLMIYDHYGSGWLIPTVHLPMALLGDRIIKLVFISIFNSSIPSEETIGTALLGDFAPQVSVVTVPYDAKLQQNLSTFPL</sequence>
<keyword evidence="2" id="KW-1185">Reference proteome</keyword>
<name>A0A0S4IZL8_BODSA</name>
<gene>
    <name evidence="1" type="ORF">BSAL_70515</name>
</gene>
<dbReference type="EMBL" id="CYKH01000516">
    <property type="protein sequence ID" value="CUG04309.1"/>
    <property type="molecule type" value="Genomic_DNA"/>
</dbReference>
<dbReference type="VEuPathDB" id="TriTrypDB:BSAL_70515"/>